<accession>A0A5B7JQA7</accession>
<organism evidence="2 3">
    <name type="scientific">Portunus trituberculatus</name>
    <name type="common">Swimming crab</name>
    <name type="synonym">Neptunus trituberculatus</name>
    <dbReference type="NCBI Taxonomy" id="210409"/>
    <lineage>
        <taxon>Eukaryota</taxon>
        <taxon>Metazoa</taxon>
        <taxon>Ecdysozoa</taxon>
        <taxon>Arthropoda</taxon>
        <taxon>Crustacea</taxon>
        <taxon>Multicrustacea</taxon>
        <taxon>Malacostraca</taxon>
        <taxon>Eumalacostraca</taxon>
        <taxon>Eucarida</taxon>
        <taxon>Decapoda</taxon>
        <taxon>Pleocyemata</taxon>
        <taxon>Brachyura</taxon>
        <taxon>Eubrachyura</taxon>
        <taxon>Portunoidea</taxon>
        <taxon>Portunidae</taxon>
        <taxon>Portuninae</taxon>
        <taxon>Portunus</taxon>
    </lineage>
</organism>
<keyword evidence="3" id="KW-1185">Reference proteome</keyword>
<protein>
    <submittedName>
        <fullName evidence="2">Uncharacterized protein</fullName>
    </submittedName>
</protein>
<gene>
    <name evidence="2" type="ORF">E2C01_090419</name>
</gene>
<dbReference type="EMBL" id="VSRR010101367">
    <property type="protein sequence ID" value="MPC95218.1"/>
    <property type="molecule type" value="Genomic_DNA"/>
</dbReference>
<feature type="region of interest" description="Disordered" evidence="1">
    <location>
        <begin position="1"/>
        <end position="63"/>
    </location>
</feature>
<sequence>MQHVRRARHRGQDTASLPARFHSVSTPYPHPPAKIHVLPSHRHQHHGHSRSPPLLPSIHGQDI</sequence>
<reference evidence="2 3" key="1">
    <citation type="submission" date="2019-05" db="EMBL/GenBank/DDBJ databases">
        <title>Another draft genome of Portunus trituberculatus and its Hox gene families provides insights of decapod evolution.</title>
        <authorList>
            <person name="Jeong J.-H."/>
            <person name="Song I."/>
            <person name="Kim S."/>
            <person name="Choi T."/>
            <person name="Kim D."/>
            <person name="Ryu S."/>
            <person name="Kim W."/>
        </authorList>
    </citation>
    <scope>NUCLEOTIDE SEQUENCE [LARGE SCALE GENOMIC DNA]</scope>
    <source>
        <tissue evidence="2">Muscle</tissue>
    </source>
</reference>
<comment type="caution">
    <text evidence="2">The sequence shown here is derived from an EMBL/GenBank/DDBJ whole genome shotgun (WGS) entry which is preliminary data.</text>
</comment>
<dbReference type="AlphaFoldDB" id="A0A5B7JQA7"/>
<name>A0A5B7JQA7_PORTR</name>
<dbReference type="Proteomes" id="UP000324222">
    <property type="component" value="Unassembled WGS sequence"/>
</dbReference>
<evidence type="ECO:0000313" key="3">
    <source>
        <dbReference type="Proteomes" id="UP000324222"/>
    </source>
</evidence>
<evidence type="ECO:0000313" key="2">
    <source>
        <dbReference type="EMBL" id="MPC95218.1"/>
    </source>
</evidence>
<evidence type="ECO:0000256" key="1">
    <source>
        <dbReference type="SAM" id="MobiDB-lite"/>
    </source>
</evidence>
<feature type="compositionally biased region" description="Basic residues" evidence="1">
    <location>
        <begin position="39"/>
        <end position="49"/>
    </location>
</feature>
<proteinExistence type="predicted"/>